<dbReference type="RefSeq" id="WP_165803624.1">
    <property type="nucleotide sequence ID" value="NZ_CAUPJO010000002.1"/>
</dbReference>
<dbReference type="AlphaFoldDB" id="A0A2U1E1P7"/>
<accession>A0A2U1E1P7</accession>
<organism evidence="4 5">
    <name type="scientific">Ezakiella coagulans</name>
    <dbReference type="NCBI Taxonomy" id="46507"/>
    <lineage>
        <taxon>Bacteria</taxon>
        <taxon>Bacillati</taxon>
        <taxon>Bacillota</taxon>
        <taxon>Tissierellia</taxon>
        <taxon>Ezakiella</taxon>
    </lineage>
</organism>
<dbReference type="GO" id="GO:0005737">
    <property type="term" value="C:cytoplasm"/>
    <property type="evidence" value="ECO:0007669"/>
    <property type="project" value="TreeGrafter"/>
</dbReference>
<dbReference type="Gene3D" id="1.10.3210.10">
    <property type="entry name" value="Hypothetical protein af1432"/>
    <property type="match status" value="1"/>
</dbReference>
<evidence type="ECO:0000313" key="4">
    <source>
        <dbReference type="EMBL" id="PVY93887.1"/>
    </source>
</evidence>
<dbReference type="GO" id="GO:0046872">
    <property type="term" value="F:metal ion binding"/>
    <property type="evidence" value="ECO:0007669"/>
    <property type="project" value="UniProtKB-KW"/>
</dbReference>
<name>A0A2U1E1P7_9FIRM</name>
<dbReference type="InterPro" id="IPR006674">
    <property type="entry name" value="HD_domain"/>
</dbReference>
<dbReference type="PANTHER" id="PTHR11845:SF13">
    <property type="entry name" value="5'-DEOXYNUCLEOTIDASE HDDC2"/>
    <property type="match status" value="1"/>
</dbReference>
<keyword evidence="1" id="KW-0479">Metal-binding</keyword>
<dbReference type="GO" id="GO:0002953">
    <property type="term" value="F:5'-deoxynucleotidase activity"/>
    <property type="evidence" value="ECO:0007669"/>
    <property type="project" value="InterPro"/>
</dbReference>
<dbReference type="Pfam" id="PF13023">
    <property type="entry name" value="HD_3"/>
    <property type="match status" value="1"/>
</dbReference>
<dbReference type="Pfam" id="PF14542">
    <property type="entry name" value="Acetyltransf_CG"/>
    <property type="match status" value="1"/>
</dbReference>
<reference evidence="4 5" key="1">
    <citation type="submission" date="2018-04" db="EMBL/GenBank/DDBJ databases">
        <title>Genomic Encyclopedia of Type Strains, Phase IV (KMG-IV): sequencing the most valuable type-strain genomes for metagenomic binning, comparative biology and taxonomic classification.</title>
        <authorList>
            <person name="Goeker M."/>
        </authorList>
    </citation>
    <scope>NUCLEOTIDE SEQUENCE [LARGE SCALE GENOMIC DNA]</scope>
    <source>
        <strain evidence="4 5">DSM 20705</strain>
    </source>
</reference>
<evidence type="ECO:0000256" key="2">
    <source>
        <dbReference type="ARBA" id="ARBA00022801"/>
    </source>
</evidence>
<dbReference type="PANTHER" id="PTHR11845">
    <property type="entry name" value="5'-DEOXYNUCLEOTIDASE HDDC2"/>
    <property type="match status" value="1"/>
</dbReference>
<proteinExistence type="predicted"/>
<dbReference type="SUPFAM" id="SSF109604">
    <property type="entry name" value="HD-domain/PDEase-like"/>
    <property type="match status" value="1"/>
</dbReference>
<evidence type="ECO:0000313" key="5">
    <source>
        <dbReference type="Proteomes" id="UP000245793"/>
    </source>
</evidence>
<evidence type="ECO:0000256" key="1">
    <source>
        <dbReference type="ARBA" id="ARBA00022723"/>
    </source>
</evidence>
<gene>
    <name evidence="4" type="ORF">C7381_10821</name>
</gene>
<evidence type="ECO:0000259" key="3">
    <source>
        <dbReference type="PROSITE" id="PS51729"/>
    </source>
</evidence>
<keyword evidence="5" id="KW-1185">Reference proteome</keyword>
<protein>
    <submittedName>
        <fullName evidence="4">Putative hydrolase of HD superfamily</fullName>
    </submittedName>
</protein>
<dbReference type="EMBL" id="QEKV01000008">
    <property type="protein sequence ID" value="PVY93887.1"/>
    <property type="molecule type" value="Genomic_DNA"/>
</dbReference>
<dbReference type="SUPFAM" id="SSF55729">
    <property type="entry name" value="Acyl-CoA N-acyltransferases (Nat)"/>
    <property type="match status" value="1"/>
</dbReference>
<sequence length="269" mass="31392">MSTLNEKINFTVLIDKMKQIDRRTKIIGVDRRETDAEHSFSIALMAYIFRDYAKNINLEKTMLMLLVHDLVEIYAGDTFAYDVEGNKTKKDREEQASIKVFSELGEDGEYLRELWHEFDAIETPEAKFANAMDRSQPIINNIFNNGGTWNEFHVKWSQLMKRMSPIKEFSPEIFDYLVENAKPYFSRNGMLIDDNDEMFFIGDEKNPIAKLVFKEDADSFSILEVFVEESHRNRGIAKELVVEAKSYADFHKKKIIPVCPYAKKVLDKE</sequence>
<dbReference type="InterPro" id="IPR031165">
    <property type="entry name" value="GNAT_YJDJ"/>
</dbReference>
<comment type="caution">
    <text evidence="4">The sequence shown here is derived from an EMBL/GenBank/DDBJ whole genome shotgun (WGS) entry which is preliminary data.</text>
</comment>
<keyword evidence="2 4" id="KW-0378">Hydrolase</keyword>
<dbReference type="Proteomes" id="UP000245793">
    <property type="component" value="Unassembled WGS sequence"/>
</dbReference>
<dbReference type="Gene3D" id="3.40.630.30">
    <property type="match status" value="1"/>
</dbReference>
<dbReference type="CDD" id="cd04301">
    <property type="entry name" value="NAT_SF"/>
    <property type="match status" value="1"/>
</dbReference>
<dbReference type="InterPro" id="IPR016181">
    <property type="entry name" value="Acyl_CoA_acyltransferase"/>
</dbReference>
<dbReference type="InterPro" id="IPR039356">
    <property type="entry name" value="YfbR/HDDC2"/>
</dbReference>
<feature type="domain" description="N-acetyltransferase" evidence="3">
    <location>
        <begin position="191"/>
        <end position="269"/>
    </location>
</feature>
<dbReference type="PROSITE" id="PS51729">
    <property type="entry name" value="GNAT_YJDJ"/>
    <property type="match status" value="1"/>
</dbReference>